<feature type="compositionally biased region" description="Low complexity" evidence="8">
    <location>
        <begin position="29"/>
        <end position="44"/>
    </location>
</feature>
<comment type="caution">
    <text evidence="10">The sequence shown here is derived from an EMBL/GenBank/DDBJ whole genome shotgun (WGS) entry which is preliminary data.</text>
</comment>
<organism evidence="10 11">
    <name type="scientific">Luoshenia tenuis</name>
    <dbReference type="NCBI Taxonomy" id="2763654"/>
    <lineage>
        <taxon>Bacteria</taxon>
        <taxon>Bacillati</taxon>
        <taxon>Bacillota</taxon>
        <taxon>Clostridia</taxon>
        <taxon>Christensenellales</taxon>
        <taxon>Christensenellaceae</taxon>
        <taxon>Luoshenia</taxon>
    </lineage>
</organism>
<dbReference type="AlphaFoldDB" id="A0A926CXR6"/>
<evidence type="ECO:0000256" key="2">
    <source>
        <dbReference type="ARBA" id="ARBA00022729"/>
    </source>
</evidence>
<name>A0A926CXR6_9FIRM</name>
<keyword evidence="11" id="KW-1185">Reference proteome</keyword>
<feature type="chain" id="PRO_5039718658" description="Lipoprotein" evidence="9">
    <location>
        <begin position="23"/>
        <end position="295"/>
    </location>
</feature>
<feature type="signal peptide" evidence="9">
    <location>
        <begin position="1"/>
        <end position="22"/>
    </location>
</feature>
<dbReference type="PROSITE" id="PS51257">
    <property type="entry name" value="PROKAR_LIPOPROTEIN"/>
    <property type="match status" value="1"/>
</dbReference>
<evidence type="ECO:0000313" key="10">
    <source>
        <dbReference type="EMBL" id="MBC8528098.1"/>
    </source>
</evidence>
<comment type="subcellular location">
    <subcellularLocation>
        <location evidence="1">Membrane</location>
        <topology evidence="1">Lipid-anchor</topology>
    </subcellularLocation>
</comment>
<dbReference type="SUPFAM" id="SSF53850">
    <property type="entry name" value="Periplasmic binding protein-like II"/>
    <property type="match status" value="1"/>
</dbReference>
<evidence type="ECO:0000256" key="8">
    <source>
        <dbReference type="SAM" id="MobiDB-lite"/>
    </source>
</evidence>
<dbReference type="RefSeq" id="WP_249284151.1">
    <property type="nucleotide sequence ID" value="NZ_JACRSO010000001.1"/>
</dbReference>
<sequence>MKKKVLAALLALPLIFAFAGCAAPEAAAPSGGDAATSTSSTGGAEQQGDTTQLQVINVGASPAPHAEILEVAKEVLKEEGYDLKITEFVDYVQPNLALDSGELDANYFQHKPYLDNFNEERGTKLVSAAAIHYEPYGIYAGKTKSLDELKDGAQVAVPADASNEARALLLLEAQGLIKLKDSTNINATKNDIVENPKNLNIIEIEAAQLPRSLQDVDIAVINGNYAIEAGLSVNKDALAKEDAESVAATTYGNIVAVKEGKENDPAIQALVKALQSDKVKTYIEETYDGGVLPLF</sequence>
<keyword evidence="4" id="KW-0564">Palmitate</keyword>
<dbReference type="PANTHER" id="PTHR30429:SF0">
    <property type="entry name" value="METHIONINE-BINDING LIPOPROTEIN METQ"/>
    <property type="match status" value="1"/>
</dbReference>
<reference evidence="10" key="1">
    <citation type="submission" date="2020-08" db="EMBL/GenBank/DDBJ databases">
        <title>Genome public.</title>
        <authorList>
            <person name="Liu C."/>
            <person name="Sun Q."/>
        </authorList>
    </citation>
    <scope>NUCLEOTIDE SEQUENCE</scope>
    <source>
        <strain evidence="10">NSJ-44</strain>
    </source>
</reference>
<evidence type="ECO:0000256" key="1">
    <source>
        <dbReference type="ARBA" id="ARBA00004635"/>
    </source>
</evidence>
<accession>A0A926CXR6</accession>
<dbReference type="Pfam" id="PF03180">
    <property type="entry name" value="Lipoprotein_9"/>
    <property type="match status" value="1"/>
</dbReference>
<dbReference type="CDD" id="cd13597">
    <property type="entry name" value="PBP2_lipoprotein_Tp32"/>
    <property type="match status" value="1"/>
</dbReference>
<dbReference type="PIRSF" id="PIRSF002854">
    <property type="entry name" value="MetQ"/>
    <property type="match status" value="1"/>
</dbReference>
<comment type="similarity">
    <text evidence="6">Belongs to the nlpA lipoprotein family.</text>
</comment>
<evidence type="ECO:0000256" key="5">
    <source>
        <dbReference type="ARBA" id="ARBA00023288"/>
    </source>
</evidence>
<proteinExistence type="inferred from homology"/>
<keyword evidence="3" id="KW-0472">Membrane</keyword>
<evidence type="ECO:0000256" key="4">
    <source>
        <dbReference type="ARBA" id="ARBA00023139"/>
    </source>
</evidence>
<evidence type="ECO:0000256" key="7">
    <source>
        <dbReference type="PIRSR" id="PIRSR002854-1"/>
    </source>
</evidence>
<evidence type="ECO:0000256" key="6">
    <source>
        <dbReference type="PIRNR" id="PIRNR002854"/>
    </source>
</evidence>
<evidence type="ECO:0000256" key="9">
    <source>
        <dbReference type="SAM" id="SignalP"/>
    </source>
</evidence>
<evidence type="ECO:0000256" key="3">
    <source>
        <dbReference type="ARBA" id="ARBA00023136"/>
    </source>
</evidence>
<dbReference type="Proteomes" id="UP000654279">
    <property type="component" value="Unassembled WGS sequence"/>
</dbReference>
<feature type="lipid moiety-binding region" description="S-diacylglycerol cysteine" evidence="7">
    <location>
        <position position="21"/>
    </location>
</feature>
<gene>
    <name evidence="10" type="ORF">H8699_01420</name>
</gene>
<keyword evidence="2 9" id="KW-0732">Signal</keyword>
<dbReference type="Gene3D" id="3.40.190.10">
    <property type="entry name" value="Periplasmic binding protein-like II"/>
    <property type="match status" value="2"/>
</dbReference>
<dbReference type="GO" id="GO:0016020">
    <property type="term" value="C:membrane"/>
    <property type="evidence" value="ECO:0007669"/>
    <property type="project" value="UniProtKB-SubCell"/>
</dbReference>
<protein>
    <recommendedName>
        <fullName evidence="6">Lipoprotein</fullName>
    </recommendedName>
</protein>
<keyword evidence="5 6" id="KW-0449">Lipoprotein</keyword>
<dbReference type="InterPro" id="IPR004872">
    <property type="entry name" value="Lipoprotein_NlpA"/>
</dbReference>
<evidence type="ECO:0000313" key="11">
    <source>
        <dbReference type="Proteomes" id="UP000654279"/>
    </source>
</evidence>
<dbReference type="PANTHER" id="PTHR30429">
    <property type="entry name" value="D-METHIONINE-BINDING LIPOPROTEIN METQ"/>
    <property type="match status" value="1"/>
</dbReference>
<feature type="region of interest" description="Disordered" evidence="8">
    <location>
        <begin position="29"/>
        <end position="48"/>
    </location>
</feature>
<dbReference type="EMBL" id="JACRSO010000001">
    <property type="protein sequence ID" value="MBC8528098.1"/>
    <property type="molecule type" value="Genomic_DNA"/>
</dbReference>